<keyword evidence="2" id="KW-0812">Transmembrane</keyword>
<keyword evidence="2" id="KW-1133">Transmembrane helix</keyword>
<feature type="transmembrane region" description="Helical" evidence="2">
    <location>
        <begin position="81"/>
        <end position="100"/>
    </location>
</feature>
<dbReference type="Gene3D" id="1.10.150.320">
    <property type="entry name" value="Photosystem II 12 kDa extrinsic protein"/>
    <property type="match status" value="1"/>
</dbReference>
<reference evidence="4 5" key="1">
    <citation type="submission" date="2024-03" db="EMBL/GenBank/DDBJ databases">
        <title>Actinomycetospora sp. OC33-EN08, a novel actinomycete isolated from wild orchid (Aerides multiflora).</title>
        <authorList>
            <person name="Suriyachadkun C."/>
        </authorList>
    </citation>
    <scope>NUCLEOTIDE SEQUENCE [LARGE SCALE GENOMIC DNA]</scope>
    <source>
        <strain evidence="4 5">OC33-EN08</strain>
    </source>
</reference>
<dbReference type="GO" id="GO:0003677">
    <property type="term" value="F:DNA binding"/>
    <property type="evidence" value="ECO:0007669"/>
    <property type="project" value="UniProtKB-KW"/>
</dbReference>
<dbReference type="SUPFAM" id="SSF47781">
    <property type="entry name" value="RuvA domain 2-like"/>
    <property type="match status" value="1"/>
</dbReference>
<dbReference type="InterPro" id="IPR019554">
    <property type="entry name" value="Soluble_ligand-bd"/>
</dbReference>
<evidence type="ECO:0000313" key="4">
    <source>
        <dbReference type="EMBL" id="MEJ2866915.1"/>
    </source>
</evidence>
<keyword evidence="2" id="KW-0472">Membrane</keyword>
<proteinExistence type="predicted"/>
<dbReference type="Pfam" id="PF10531">
    <property type="entry name" value="SLBB"/>
    <property type="match status" value="1"/>
</dbReference>
<evidence type="ECO:0000256" key="1">
    <source>
        <dbReference type="SAM" id="MobiDB-lite"/>
    </source>
</evidence>
<protein>
    <submittedName>
        <fullName evidence="4">ComEA family DNA-binding protein</fullName>
    </submittedName>
</protein>
<accession>A0ABU8MHX7</accession>
<dbReference type="PANTHER" id="PTHR21180:SF32">
    <property type="entry name" value="ENDONUCLEASE_EXONUCLEASE_PHOSPHATASE FAMILY DOMAIN-CONTAINING PROTEIN 1"/>
    <property type="match status" value="1"/>
</dbReference>
<sequence length="272" mass="27568">MISDPRSRLRSVVPDDGSVRQGWPTAPTGTPGAGLVYEEPEPREPPSPPVSGSAWDRPRGPGRWLPASWVGARWDPGARGAVALAAVVVLAAVVAVVVVFSGRPVAEPVPALPEVAGAASSPEVAPPAGPVVVHVAGKVRRPGLVTLPDGARVGEAVDRAGGPLPKVDLTPLNLAARVVDGQQIVVGVAAAPAPGPAAAPGGAPAPAGDGKVDLNAATLEQLDGLPGVGPVTAKKILDWRTQNGRFSAVEQLREIPGIGEARFGTLRELVRV</sequence>
<dbReference type="EMBL" id="JBBEGN010000001">
    <property type="protein sequence ID" value="MEJ2866915.1"/>
    <property type="molecule type" value="Genomic_DNA"/>
</dbReference>
<keyword evidence="5" id="KW-1185">Reference proteome</keyword>
<evidence type="ECO:0000259" key="3">
    <source>
        <dbReference type="SMART" id="SM00278"/>
    </source>
</evidence>
<dbReference type="Proteomes" id="UP001385809">
    <property type="component" value="Unassembled WGS sequence"/>
</dbReference>
<evidence type="ECO:0000256" key="2">
    <source>
        <dbReference type="SAM" id="Phobius"/>
    </source>
</evidence>
<evidence type="ECO:0000313" key="5">
    <source>
        <dbReference type="Proteomes" id="UP001385809"/>
    </source>
</evidence>
<dbReference type="InterPro" id="IPR003583">
    <property type="entry name" value="Hlx-hairpin-Hlx_DNA-bd_motif"/>
</dbReference>
<gene>
    <name evidence="4" type="ORF">WCD74_04005</name>
</gene>
<organism evidence="4 5">
    <name type="scientific">Actinomycetospora aurantiaca</name>
    <dbReference type="NCBI Taxonomy" id="3129233"/>
    <lineage>
        <taxon>Bacteria</taxon>
        <taxon>Bacillati</taxon>
        <taxon>Actinomycetota</taxon>
        <taxon>Actinomycetes</taxon>
        <taxon>Pseudonocardiales</taxon>
        <taxon>Pseudonocardiaceae</taxon>
        <taxon>Actinomycetospora</taxon>
    </lineage>
</organism>
<dbReference type="SMART" id="SM00278">
    <property type="entry name" value="HhH1"/>
    <property type="match status" value="2"/>
</dbReference>
<keyword evidence="4" id="KW-0238">DNA-binding</keyword>
<comment type="caution">
    <text evidence="4">The sequence shown here is derived from an EMBL/GenBank/DDBJ whole genome shotgun (WGS) entry which is preliminary data.</text>
</comment>
<feature type="region of interest" description="Disordered" evidence="1">
    <location>
        <begin position="1"/>
        <end position="59"/>
    </location>
</feature>
<dbReference type="RefSeq" id="WP_337693524.1">
    <property type="nucleotide sequence ID" value="NZ_JBBEGN010000001.1"/>
</dbReference>
<dbReference type="InterPro" id="IPR051675">
    <property type="entry name" value="Endo/Exo/Phosphatase_dom_1"/>
</dbReference>
<dbReference type="Gene3D" id="3.10.560.10">
    <property type="entry name" value="Outer membrane lipoprotein wza domain like"/>
    <property type="match status" value="1"/>
</dbReference>
<name>A0ABU8MHX7_9PSEU</name>
<dbReference type="Pfam" id="PF12836">
    <property type="entry name" value="HHH_3"/>
    <property type="match status" value="1"/>
</dbReference>
<feature type="domain" description="Helix-hairpin-helix DNA-binding motif class 1" evidence="3">
    <location>
        <begin position="220"/>
        <end position="239"/>
    </location>
</feature>
<dbReference type="InterPro" id="IPR010994">
    <property type="entry name" value="RuvA_2-like"/>
</dbReference>
<feature type="domain" description="Helix-hairpin-helix DNA-binding motif class 1" evidence="3">
    <location>
        <begin position="250"/>
        <end position="269"/>
    </location>
</feature>
<dbReference type="PANTHER" id="PTHR21180">
    <property type="entry name" value="ENDONUCLEASE/EXONUCLEASE/PHOSPHATASE FAMILY DOMAIN-CONTAINING PROTEIN 1"/>
    <property type="match status" value="1"/>
</dbReference>